<dbReference type="OrthoDB" id="274683at2759"/>
<dbReference type="GO" id="GO:0005762">
    <property type="term" value="C:mitochondrial large ribosomal subunit"/>
    <property type="evidence" value="ECO:0007669"/>
    <property type="project" value="TreeGrafter"/>
</dbReference>
<evidence type="ECO:0000256" key="7">
    <source>
        <dbReference type="ARBA" id="ARBA00035209"/>
    </source>
</evidence>
<name>A0A0D2PEW2_HYPSF</name>
<dbReference type="EMBL" id="KN817525">
    <property type="protein sequence ID" value="KJA27111.1"/>
    <property type="molecule type" value="Genomic_DNA"/>
</dbReference>
<dbReference type="GO" id="GO:0003735">
    <property type="term" value="F:structural constituent of ribosome"/>
    <property type="evidence" value="ECO:0007669"/>
    <property type="project" value="InterPro"/>
</dbReference>
<dbReference type="Pfam" id="PF00297">
    <property type="entry name" value="Ribosomal_L3"/>
    <property type="match status" value="1"/>
</dbReference>
<dbReference type="Proteomes" id="UP000054270">
    <property type="component" value="Unassembled WGS sequence"/>
</dbReference>
<evidence type="ECO:0000256" key="1">
    <source>
        <dbReference type="ARBA" id="ARBA00004173"/>
    </source>
</evidence>
<evidence type="ECO:0000256" key="6">
    <source>
        <dbReference type="ARBA" id="ARBA00023274"/>
    </source>
</evidence>
<dbReference type="Gene3D" id="3.30.160.810">
    <property type="match status" value="1"/>
</dbReference>
<accession>A0A0D2PEW2</accession>
<dbReference type="InterPro" id="IPR009000">
    <property type="entry name" value="Transl_B-barrel_sf"/>
</dbReference>
<proteinExistence type="inferred from homology"/>
<dbReference type="PANTHER" id="PTHR11229">
    <property type="entry name" value="50S RIBOSOMAL PROTEIN L3"/>
    <property type="match status" value="1"/>
</dbReference>
<dbReference type="STRING" id="945553.A0A0D2PEW2"/>
<keyword evidence="3" id="KW-0809">Transit peptide</keyword>
<dbReference type="InterPro" id="IPR019926">
    <property type="entry name" value="Ribosomal_uL3_CS"/>
</dbReference>
<keyword evidence="11" id="KW-1185">Reference proteome</keyword>
<comment type="subcellular location">
    <subcellularLocation>
        <location evidence="1">Mitochondrion</location>
    </subcellularLocation>
</comment>
<keyword evidence="5" id="KW-0496">Mitochondrion</keyword>
<evidence type="ECO:0000256" key="8">
    <source>
        <dbReference type="RuleBase" id="RU003905"/>
    </source>
</evidence>
<evidence type="ECO:0000256" key="4">
    <source>
        <dbReference type="ARBA" id="ARBA00022980"/>
    </source>
</evidence>
<dbReference type="PROSITE" id="PS00474">
    <property type="entry name" value="RIBOSOMAL_L3"/>
    <property type="match status" value="1"/>
</dbReference>
<protein>
    <recommendedName>
        <fullName evidence="7">Large ribosomal subunit protein uL3m</fullName>
    </recommendedName>
</protein>
<dbReference type="GO" id="GO:0006412">
    <property type="term" value="P:translation"/>
    <property type="evidence" value="ECO:0007669"/>
    <property type="project" value="InterPro"/>
</dbReference>
<dbReference type="PANTHER" id="PTHR11229:SF8">
    <property type="entry name" value="LARGE RIBOSOMAL SUBUNIT PROTEIN UL3M"/>
    <property type="match status" value="1"/>
</dbReference>
<gene>
    <name evidence="10" type="ORF">HYPSUDRAFT_158141</name>
</gene>
<organism evidence="10 11">
    <name type="scientific">Hypholoma sublateritium (strain FD-334 SS-4)</name>
    <dbReference type="NCBI Taxonomy" id="945553"/>
    <lineage>
        <taxon>Eukaryota</taxon>
        <taxon>Fungi</taxon>
        <taxon>Dikarya</taxon>
        <taxon>Basidiomycota</taxon>
        <taxon>Agaricomycotina</taxon>
        <taxon>Agaricomycetes</taxon>
        <taxon>Agaricomycetidae</taxon>
        <taxon>Agaricales</taxon>
        <taxon>Agaricineae</taxon>
        <taxon>Strophariaceae</taxon>
        <taxon>Hypholoma</taxon>
    </lineage>
</organism>
<keyword evidence="6 8" id="KW-0687">Ribonucleoprotein</keyword>
<reference evidence="11" key="1">
    <citation type="submission" date="2014-04" db="EMBL/GenBank/DDBJ databases">
        <title>Evolutionary Origins and Diversification of the Mycorrhizal Mutualists.</title>
        <authorList>
            <consortium name="DOE Joint Genome Institute"/>
            <consortium name="Mycorrhizal Genomics Consortium"/>
            <person name="Kohler A."/>
            <person name="Kuo A."/>
            <person name="Nagy L.G."/>
            <person name="Floudas D."/>
            <person name="Copeland A."/>
            <person name="Barry K.W."/>
            <person name="Cichocki N."/>
            <person name="Veneault-Fourrey C."/>
            <person name="LaButti K."/>
            <person name="Lindquist E.A."/>
            <person name="Lipzen A."/>
            <person name="Lundell T."/>
            <person name="Morin E."/>
            <person name="Murat C."/>
            <person name="Riley R."/>
            <person name="Ohm R."/>
            <person name="Sun H."/>
            <person name="Tunlid A."/>
            <person name="Henrissat B."/>
            <person name="Grigoriev I.V."/>
            <person name="Hibbett D.S."/>
            <person name="Martin F."/>
        </authorList>
    </citation>
    <scope>NUCLEOTIDE SEQUENCE [LARGE SCALE GENOMIC DNA]</scope>
    <source>
        <strain evidence="11">FD-334 SS-4</strain>
    </source>
</reference>
<dbReference type="AlphaFoldDB" id="A0A0D2PEW2"/>
<keyword evidence="4 8" id="KW-0689">Ribosomal protein</keyword>
<dbReference type="Gene3D" id="2.40.30.10">
    <property type="entry name" value="Translation factors"/>
    <property type="match status" value="1"/>
</dbReference>
<comment type="similarity">
    <text evidence="2 8">Belongs to the universal ribosomal protein uL3 family.</text>
</comment>
<evidence type="ECO:0000256" key="3">
    <source>
        <dbReference type="ARBA" id="ARBA00022946"/>
    </source>
</evidence>
<evidence type="ECO:0000313" key="10">
    <source>
        <dbReference type="EMBL" id="KJA27111.1"/>
    </source>
</evidence>
<dbReference type="HAMAP" id="MF_01325_B">
    <property type="entry name" value="Ribosomal_uL3_B"/>
    <property type="match status" value="1"/>
</dbReference>
<evidence type="ECO:0000256" key="5">
    <source>
        <dbReference type="ARBA" id="ARBA00023128"/>
    </source>
</evidence>
<evidence type="ECO:0000256" key="9">
    <source>
        <dbReference type="SAM" id="MobiDB-lite"/>
    </source>
</evidence>
<evidence type="ECO:0000313" key="11">
    <source>
        <dbReference type="Proteomes" id="UP000054270"/>
    </source>
</evidence>
<dbReference type="OMA" id="NSKYNVM"/>
<feature type="compositionally biased region" description="Low complexity" evidence="9">
    <location>
        <begin position="29"/>
        <end position="42"/>
    </location>
</feature>
<dbReference type="NCBIfam" id="TIGR03625">
    <property type="entry name" value="L3_bact"/>
    <property type="match status" value="1"/>
</dbReference>
<dbReference type="SUPFAM" id="SSF50447">
    <property type="entry name" value="Translation proteins"/>
    <property type="match status" value="1"/>
</dbReference>
<dbReference type="InterPro" id="IPR000597">
    <property type="entry name" value="Ribosomal_uL3"/>
</dbReference>
<dbReference type="InterPro" id="IPR019927">
    <property type="entry name" value="Ribosomal_uL3_bac/org-type"/>
</dbReference>
<feature type="region of interest" description="Disordered" evidence="9">
    <location>
        <begin position="29"/>
        <end position="50"/>
    </location>
</feature>
<evidence type="ECO:0000256" key="2">
    <source>
        <dbReference type="ARBA" id="ARBA00006540"/>
    </source>
</evidence>
<dbReference type="FunFam" id="2.40.30.10:FF:000004">
    <property type="entry name" value="50S ribosomal protein L3"/>
    <property type="match status" value="1"/>
</dbReference>
<sequence length="325" mass="34962">MLALRAPCSRRPLNLLQLRKVHASVADSAPAVVPAQSSSSDATLPEKKAPKWTANSIRTGLIARKRGMTAIWNDQGVRVPVTILQLENCQVTANIKSVKRDKSMYHAVQVAASDRSPKSTTRQMLGHFRKAKVPPKRIVKEFPVTADAHVPVGTTLSAIHFVPGQFVDVVANSIGKGFQGGMKRWGFHGLAASHGVSISHRSSGSTGQHQDPGRVFPGKKMAGHMGNKRITTQNLPVVRVDTSLNLIFVKGTVPGVDDAHVLVSDAKKKMIALSNHNQAKGLYEKVLPKGVDDLPFPAGTAELAASLPAVIEAPSYRRSPFLPLE</sequence>